<protein>
    <recommendedName>
        <fullName evidence="1">ATPase AAA-type core domain-containing protein</fullName>
    </recommendedName>
</protein>
<comment type="caution">
    <text evidence="2">The sequence shown here is derived from an EMBL/GenBank/DDBJ whole genome shotgun (WGS) entry which is preliminary data.</text>
</comment>
<dbReference type="InterPro" id="IPR003959">
    <property type="entry name" value="ATPase_AAA_core"/>
</dbReference>
<feature type="domain" description="ATPase AAA-type core" evidence="1">
    <location>
        <begin position="307"/>
        <end position="352"/>
    </location>
</feature>
<proteinExistence type="predicted"/>
<reference evidence="2 3" key="1">
    <citation type="submission" date="2019-01" db="EMBL/GenBank/DDBJ databases">
        <title>Nocardioides guangzhouensis sp. nov., an actinobacterium isolated from soil.</title>
        <authorList>
            <person name="Fu Y."/>
            <person name="Cai Y."/>
            <person name="Lin Z."/>
            <person name="Chen P."/>
        </authorList>
    </citation>
    <scope>NUCLEOTIDE SEQUENCE [LARGE SCALE GENOMIC DNA]</scope>
    <source>
        <strain evidence="2 3">NBRC 105384</strain>
    </source>
</reference>
<dbReference type="RefSeq" id="WP_129984833.1">
    <property type="nucleotide sequence ID" value="NZ_SDPU01000001.1"/>
</dbReference>
<dbReference type="AlphaFoldDB" id="A0A4Q5JA07"/>
<evidence type="ECO:0000259" key="1">
    <source>
        <dbReference type="Pfam" id="PF13304"/>
    </source>
</evidence>
<dbReference type="OrthoDB" id="5146246at2"/>
<dbReference type="InterPro" id="IPR027417">
    <property type="entry name" value="P-loop_NTPase"/>
</dbReference>
<dbReference type="EMBL" id="SDPU01000001">
    <property type="protein sequence ID" value="RYU15550.1"/>
    <property type="molecule type" value="Genomic_DNA"/>
</dbReference>
<dbReference type="GO" id="GO:0016887">
    <property type="term" value="F:ATP hydrolysis activity"/>
    <property type="evidence" value="ECO:0007669"/>
    <property type="project" value="InterPro"/>
</dbReference>
<name>A0A4Q5JA07_9ACTN</name>
<evidence type="ECO:0000313" key="2">
    <source>
        <dbReference type="EMBL" id="RYU15550.1"/>
    </source>
</evidence>
<dbReference type="InterPro" id="IPR051396">
    <property type="entry name" value="Bact_Antivir_Def_Nuclease"/>
</dbReference>
<dbReference type="Pfam" id="PF13304">
    <property type="entry name" value="AAA_21"/>
    <property type="match status" value="1"/>
</dbReference>
<dbReference type="Proteomes" id="UP000291189">
    <property type="component" value="Unassembled WGS sequence"/>
</dbReference>
<sequence length="613" mass="68745">MIDWNRETDRGDWYPDWARRARLSSADEDEILVAWLRMCLEADDVTFPAIAMESDPVNRRAELIKTWLNQRLILVSAEGSQGRGRWVSAPAFLTGPGFSSINAEIELYDRIAEENAWDDHVGEPFLTPFGKMADGRTISCASHFGMPALDVFQRSATAAQHDRLLDVAPVLHDLAQDVDERTQSHLHERINPAVTSVNSAPSPSPQLVARVRELETRANFHFSGVLQDAPTLRLHVDPIGFGHRVEWFVANDTGGLEVDDESTEVSIEVWERERRVAELSAAQRRWAHWSIEMAVHDIERPDVASDRLILVDEPEAALHRSAEARMADYLSTLATDGSTQLLLATHSPELLDLNAASVYEIARRNGRRRLSQLTSVAREDMDELGLLPSDLLRRQRGFILVEGLHDEVVLDELFGDELRRQRVEPLPMRGTTELSPAKIAFLFEYTPAHVFVLLDNVMTAELSDAWGRVLELTADGQLDAAQEALSSAASLNTDEGKKLRKVLTEVVLDGQAARLTPFGLTAADVIEYLPVEVLVPGGTDWRALRERHRVSRETSKKTPKDFKTWLKIALDADFSQESVRAAVQRLDHIPPDLLRLLKTIEAHAQPSDRIQSL</sequence>
<keyword evidence="3" id="KW-1185">Reference proteome</keyword>
<accession>A0A4Q5JA07</accession>
<evidence type="ECO:0000313" key="3">
    <source>
        <dbReference type="Proteomes" id="UP000291189"/>
    </source>
</evidence>
<dbReference type="SUPFAM" id="SSF52540">
    <property type="entry name" value="P-loop containing nucleoside triphosphate hydrolases"/>
    <property type="match status" value="1"/>
</dbReference>
<dbReference type="Gene3D" id="3.40.50.300">
    <property type="entry name" value="P-loop containing nucleotide triphosphate hydrolases"/>
    <property type="match status" value="1"/>
</dbReference>
<organism evidence="2 3">
    <name type="scientific">Nocardioides iriomotensis</name>
    <dbReference type="NCBI Taxonomy" id="715784"/>
    <lineage>
        <taxon>Bacteria</taxon>
        <taxon>Bacillati</taxon>
        <taxon>Actinomycetota</taxon>
        <taxon>Actinomycetes</taxon>
        <taxon>Propionibacteriales</taxon>
        <taxon>Nocardioidaceae</taxon>
        <taxon>Nocardioides</taxon>
    </lineage>
</organism>
<dbReference type="CDD" id="cd00267">
    <property type="entry name" value="ABC_ATPase"/>
    <property type="match status" value="1"/>
</dbReference>
<gene>
    <name evidence="2" type="ORF">ETU37_00045</name>
</gene>
<dbReference type="GO" id="GO:0005524">
    <property type="term" value="F:ATP binding"/>
    <property type="evidence" value="ECO:0007669"/>
    <property type="project" value="InterPro"/>
</dbReference>
<dbReference type="PANTHER" id="PTHR43581:SF3">
    <property type="entry name" value="AAA+ ATPASE DOMAIN-CONTAINING PROTEIN"/>
    <property type="match status" value="1"/>
</dbReference>
<dbReference type="PANTHER" id="PTHR43581">
    <property type="entry name" value="ATP/GTP PHOSPHATASE"/>
    <property type="match status" value="1"/>
</dbReference>